<name>A0ABV9Q0U1_9BACL</name>
<gene>
    <name evidence="1" type="ORF">ACFO8Q_09540</name>
</gene>
<organism evidence="1 2">
    <name type="scientific">Effusibacillus consociatus</name>
    <dbReference type="NCBI Taxonomy" id="1117041"/>
    <lineage>
        <taxon>Bacteria</taxon>
        <taxon>Bacillati</taxon>
        <taxon>Bacillota</taxon>
        <taxon>Bacilli</taxon>
        <taxon>Bacillales</taxon>
        <taxon>Alicyclobacillaceae</taxon>
        <taxon>Effusibacillus</taxon>
    </lineage>
</organism>
<proteinExistence type="predicted"/>
<sequence length="68" mass="8254">MRIEGVRRDQYYDIWSLAQHARMPVEKIRQLVERGHLDSHITDGEPYINGQDFLEWAEKQKGEQRHYE</sequence>
<dbReference type="RefSeq" id="WP_380025525.1">
    <property type="nucleotide sequence ID" value="NZ_JBHSHC010000079.1"/>
</dbReference>
<evidence type="ECO:0008006" key="3">
    <source>
        <dbReference type="Google" id="ProtNLM"/>
    </source>
</evidence>
<comment type="caution">
    <text evidence="1">The sequence shown here is derived from an EMBL/GenBank/DDBJ whole genome shotgun (WGS) entry which is preliminary data.</text>
</comment>
<protein>
    <recommendedName>
        <fullName evidence="3">DNA-binding protein</fullName>
    </recommendedName>
</protein>
<evidence type="ECO:0000313" key="2">
    <source>
        <dbReference type="Proteomes" id="UP001596002"/>
    </source>
</evidence>
<reference evidence="2" key="1">
    <citation type="journal article" date="2019" name="Int. J. Syst. Evol. Microbiol.">
        <title>The Global Catalogue of Microorganisms (GCM) 10K type strain sequencing project: providing services to taxonomists for standard genome sequencing and annotation.</title>
        <authorList>
            <consortium name="The Broad Institute Genomics Platform"/>
            <consortium name="The Broad Institute Genome Sequencing Center for Infectious Disease"/>
            <person name="Wu L."/>
            <person name="Ma J."/>
        </authorList>
    </citation>
    <scope>NUCLEOTIDE SEQUENCE [LARGE SCALE GENOMIC DNA]</scope>
    <source>
        <strain evidence="2">WYCCWR 12678</strain>
    </source>
</reference>
<dbReference type="EMBL" id="JBHSHC010000079">
    <property type="protein sequence ID" value="MFC4767603.1"/>
    <property type="molecule type" value="Genomic_DNA"/>
</dbReference>
<dbReference type="Proteomes" id="UP001596002">
    <property type="component" value="Unassembled WGS sequence"/>
</dbReference>
<keyword evidence="2" id="KW-1185">Reference proteome</keyword>
<accession>A0ABV9Q0U1</accession>
<evidence type="ECO:0000313" key="1">
    <source>
        <dbReference type="EMBL" id="MFC4767603.1"/>
    </source>
</evidence>